<dbReference type="VEuPathDB" id="VectorBase:GAUT015635"/>
<proteinExistence type="predicted"/>
<reference evidence="1" key="1">
    <citation type="submission" date="2020-05" db="UniProtKB">
        <authorList>
            <consortium name="EnsemblMetazoa"/>
        </authorList>
    </citation>
    <scope>IDENTIFICATION</scope>
    <source>
        <strain evidence="1">TTRI</strain>
    </source>
</reference>
<dbReference type="Proteomes" id="UP000078200">
    <property type="component" value="Unassembled WGS sequence"/>
</dbReference>
<name>A0A1A9UUF4_GLOAU</name>
<dbReference type="AlphaFoldDB" id="A0A1A9UUF4"/>
<accession>A0A1A9UUF4</accession>
<evidence type="ECO:0000313" key="1">
    <source>
        <dbReference type="EnsemblMetazoa" id="GAUT015635-PA"/>
    </source>
</evidence>
<sequence length="101" mass="11470">MAMAADRIVADKTSNVFESLKHYVNVIILNKNKSYITREITTTIIIKLQAKRTTSKTHIHKTHKHKSKITKTNEHMFVMICGTNQIVYVSVAIPLQAAYEG</sequence>
<evidence type="ECO:0000313" key="2">
    <source>
        <dbReference type="Proteomes" id="UP000078200"/>
    </source>
</evidence>
<protein>
    <submittedName>
        <fullName evidence="1">Uncharacterized protein</fullName>
    </submittedName>
</protein>
<organism evidence="1 2">
    <name type="scientific">Glossina austeni</name>
    <name type="common">Savannah tsetse fly</name>
    <dbReference type="NCBI Taxonomy" id="7395"/>
    <lineage>
        <taxon>Eukaryota</taxon>
        <taxon>Metazoa</taxon>
        <taxon>Ecdysozoa</taxon>
        <taxon>Arthropoda</taxon>
        <taxon>Hexapoda</taxon>
        <taxon>Insecta</taxon>
        <taxon>Pterygota</taxon>
        <taxon>Neoptera</taxon>
        <taxon>Endopterygota</taxon>
        <taxon>Diptera</taxon>
        <taxon>Brachycera</taxon>
        <taxon>Muscomorpha</taxon>
        <taxon>Hippoboscoidea</taxon>
        <taxon>Glossinidae</taxon>
        <taxon>Glossina</taxon>
    </lineage>
</organism>
<keyword evidence="2" id="KW-1185">Reference proteome</keyword>
<dbReference type="EnsemblMetazoa" id="GAUT015635-RA">
    <property type="protein sequence ID" value="GAUT015635-PA"/>
    <property type="gene ID" value="GAUT015635"/>
</dbReference>